<dbReference type="Proteomes" id="UP000294530">
    <property type="component" value="Unassembled WGS sequence"/>
</dbReference>
<accession>A0A976FDL5</accession>
<gene>
    <name evidence="12" type="ORF">CCR75_000631</name>
</gene>
<keyword evidence="8" id="KW-0539">Nucleus</keyword>
<reference evidence="12 13" key="1">
    <citation type="journal article" date="2021" name="Genome Biol.">
        <title>AFLAP: assembly-free linkage analysis pipeline using k-mers from genome sequencing data.</title>
        <authorList>
            <person name="Fletcher K."/>
            <person name="Zhang L."/>
            <person name="Gil J."/>
            <person name="Han R."/>
            <person name="Cavanaugh K."/>
            <person name="Michelmore R."/>
        </authorList>
    </citation>
    <scope>NUCLEOTIDE SEQUENCE [LARGE SCALE GENOMIC DNA]</scope>
    <source>
        <strain evidence="12 13">SF5</strain>
    </source>
</reference>
<dbReference type="InterPro" id="IPR003656">
    <property type="entry name" value="Znf_BED"/>
</dbReference>
<evidence type="ECO:0000256" key="3">
    <source>
        <dbReference type="ARBA" id="ARBA00022771"/>
    </source>
</evidence>
<sequence>METYPPTGLFIEAANGSRPSSPALKPSTKKRRAAGRRRDPVWDWTTVLPDKRVVCNRCEAVIHRYGVAKVERVRAHFERKCPVVASSLATSKRSNSVDETPPIIQPEIPRLGVTMAQRASSSSNYGNKNGAFKRKFAYWVYATGQSFDIARNELILNALRVVRQDVALPSKHELENELLDLEFTASKNKVTKALGNQRCCLTVEICADVGGYTITTFGARKEGLSFFLESKTVPTPENSGILMANEVEAVLAKEKKMELCGIVTPTTSVLSHYTRERIQKKHPRCIFFYGCVSCALTLLLQDVCTILPWLDTVQKTIADFVAVFHGKYTLQTEIKTNQNLQTAAEFPEISSICASLEDVLKCEKVLYTIVARRDFVEASTPVEHEKRKRVQDFVLNENFVRDLVNSLDILRPLQQQLQHFQENQPPLSEVVSNLVKLLTLFSSLEWMSKKEKALITSCVSERFNAIYGDSHGVASTLDPRYLGKALDDKKMQEVENFLVRFCEHEDHNVDILSQLQRYKAMVLELKETNQAYWQQLQSGAIKPTEFWEEHRNHFPHLHELAVAVFSLPSSSVSRSPSFGAQMQVILSRFGNKLPPSQLIKLTHVFCNSQGDIKELVELKKEKDGESALN</sequence>
<evidence type="ECO:0000259" key="11">
    <source>
        <dbReference type="PROSITE" id="PS50808"/>
    </source>
</evidence>
<name>A0A976FDL5_BRELC</name>
<dbReference type="GO" id="GO:0008270">
    <property type="term" value="F:zinc ion binding"/>
    <property type="evidence" value="ECO:0007669"/>
    <property type="project" value="UniProtKB-KW"/>
</dbReference>
<keyword evidence="2" id="KW-0479">Metal-binding</keyword>
<comment type="subcellular location">
    <subcellularLocation>
        <location evidence="1">Nucleus</location>
    </subcellularLocation>
</comment>
<dbReference type="InterPro" id="IPR008906">
    <property type="entry name" value="HATC_C_dom"/>
</dbReference>
<evidence type="ECO:0000256" key="2">
    <source>
        <dbReference type="ARBA" id="ARBA00022723"/>
    </source>
</evidence>
<dbReference type="GO" id="GO:0003677">
    <property type="term" value="F:DNA binding"/>
    <property type="evidence" value="ECO:0007669"/>
    <property type="project" value="UniProtKB-KW"/>
</dbReference>
<evidence type="ECO:0000313" key="12">
    <source>
        <dbReference type="EMBL" id="TDH64955.1"/>
    </source>
</evidence>
<dbReference type="Pfam" id="PF05699">
    <property type="entry name" value="Dimer_Tnp_hAT"/>
    <property type="match status" value="1"/>
</dbReference>
<dbReference type="OrthoDB" id="162872at2759"/>
<comment type="caution">
    <text evidence="12">The sequence shown here is derived from an EMBL/GenBank/DDBJ whole genome shotgun (WGS) entry which is preliminary data.</text>
</comment>
<protein>
    <recommendedName>
        <fullName evidence="11">BED-type domain-containing protein</fullName>
    </recommendedName>
</protein>
<feature type="domain" description="BED-type" evidence="11">
    <location>
        <begin position="36"/>
        <end position="88"/>
    </location>
</feature>
<dbReference type="InterPro" id="IPR012337">
    <property type="entry name" value="RNaseH-like_sf"/>
</dbReference>
<evidence type="ECO:0000256" key="8">
    <source>
        <dbReference type="ARBA" id="ARBA00023242"/>
    </source>
</evidence>
<evidence type="ECO:0000256" key="4">
    <source>
        <dbReference type="ARBA" id="ARBA00022833"/>
    </source>
</evidence>
<dbReference type="RefSeq" id="XP_067814454.1">
    <property type="nucleotide sequence ID" value="XM_067958737.1"/>
</dbReference>
<keyword evidence="3 9" id="KW-0863">Zinc-finger</keyword>
<keyword evidence="4" id="KW-0862">Zinc</keyword>
<proteinExistence type="predicted"/>
<keyword evidence="6" id="KW-0238">DNA-binding</keyword>
<dbReference type="GO" id="GO:0005634">
    <property type="term" value="C:nucleus"/>
    <property type="evidence" value="ECO:0007669"/>
    <property type="project" value="UniProtKB-SubCell"/>
</dbReference>
<keyword evidence="13" id="KW-1185">Reference proteome</keyword>
<dbReference type="InterPro" id="IPR052035">
    <property type="entry name" value="ZnF_BED_domain_contain"/>
</dbReference>
<dbReference type="PANTHER" id="PTHR46481:SF10">
    <property type="entry name" value="ZINC FINGER BED DOMAIN-CONTAINING PROTEIN 39"/>
    <property type="match status" value="1"/>
</dbReference>
<evidence type="ECO:0000256" key="5">
    <source>
        <dbReference type="ARBA" id="ARBA00023015"/>
    </source>
</evidence>
<evidence type="ECO:0000256" key="10">
    <source>
        <dbReference type="SAM" id="MobiDB-lite"/>
    </source>
</evidence>
<dbReference type="AlphaFoldDB" id="A0A976FDL5"/>
<dbReference type="EMBL" id="SHOA02000220">
    <property type="protein sequence ID" value="TDH64955.1"/>
    <property type="molecule type" value="Genomic_DNA"/>
</dbReference>
<dbReference type="PANTHER" id="PTHR46481">
    <property type="entry name" value="ZINC FINGER BED DOMAIN-CONTAINING PROTEIN 4"/>
    <property type="match status" value="1"/>
</dbReference>
<dbReference type="KEGG" id="blac:94344408"/>
<evidence type="ECO:0000256" key="7">
    <source>
        <dbReference type="ARBA" id="ARBA00023163"/>
    </source>
</evidence>
<organism evidence="12 13">
    <name type="scientific">Bremia lactucae</name>
    <name type="common">Lettuce downy mildew</name>
    <dbReference type="NCBI Taxonomy" id="4779"/>
    <lineage>
        <taxon>Eukaryota</taxon>
        <taxon>Sar</taxon>
        <taxon>Stramenopiles</taxon>
        <taxon>Oomycota</taxon>
        <taxon>Peronosporomycetes</taxon>
        <taxon>Peronosporales</taxon>
        <taxon>Peronosporaceae</taxon>
        <taxon>Bremia</taxon>
    </lineage>
</organism>
<evidence type="ECO:0000313" key="13">
    <source>
        <dbReference type="Proteomes" id="UP000294530"/>
    </source>
</evidence>
<keyword evidence="5" id="KW-0805">Transcription regulation</keyword>
<dbReference type="GO" id="GO:0046983">
    <property type="term" value="F:protein dimerization activity"/>
    <property type="evidence" value="ECO:0007669"/>
    <property type="project" value="InterPro"/>
</dbReference>
<dbReference type="GeneID" id="94344408"/>
<keyword evidence="7" id="KW-0804">Transcription</keyword>
<evidence type="ECO:0000256" key="6">
    <source>
        <dbReference type="ARBA" id="ARBA00023125"/>
    </source>
</evidence>
<evidence type="ECO:0000256" key="1">
    <source>
        <dbReference type="ARBA" id="ARBA00004123"/>
    </source>
</evidence>
<dbReference type="SUPFAM" id="SSF53098">
    <property type="entry name" value="Ribonuclease H-like"/>
    <property type="match status" value="1"/>
</dbReference>
<feature type="region of interest" description="Disordered" evidence="10">
    <location>
        <begin position="11"/>
        <end position="38"/>
    </location>
</feature>
<evidence type="ECO:0000256" key="9">
    <source>
        <dbReference type="PROSITE-ProRule" id="PRU00027"/>
    </source>
</evidence>
<dbReference type="PROSITE" id="PS50808">
    <property type="entry name" value="ZF_BED"/>
    <property type="match status" value="1"/>
</dbReference>